<dbReference type="RefSeq" id="XP_003398570.1">
    <property type="nucleotide sequence ID" value="XM_003398522.4"/>
</dbReference>
<dbReference type="Proteomes" id="UP000835206">
    <property type="component" value="Chromosome 10"/>
</dbReference>
<reference evidence="2" key="1">
    <citation type="submission" date="2025-08" db="UniProtKB">
        <authorList>
            <consortium name="RefSeq"/>
        </authorList>
    </citation>
    <scope>IDENTIFICATION</scope>
</reference>
<gene>
    <name evidence="2" type="primary">LOC100651927</name>
</gene>
<evidence type="ECO:0000313" key="2">
    <source>
        <dbReference type="RefSeq" id="XP_003398570.1"/>
    </source>
</evidence>
<evidence type="ECO:0000313" key="1">
    <source>
        <dbReference type="Proteomes" id="UP000835206"/>
    </source>
</evidence>
<dbReference type="CTD" id="28957"/>
<sequence>MNKVQYHQRTIKQLYLAYAPQISSVFVRNYCIEGKSGGTITNAKEQESSDKDPETINFKQISTENIEVEKDLNEQISLLTEDIGIEDLTVPKRNTFISLLRRSKFMDLGDPEGKVVLGEIFQIVNNDLYIDFGWKFHCVCPRPQRNSLKYIRGSKVKLLIKNLELSSRFLGASTDLTLLEADCILLGLAQSPSKIQ</sequence>
<name>A0A9B0BYT4_BOMTE</name>
<keyword evidence="1" id="KW-1185">Reference proteome</keyword>
<protein>
    <submittedName>
        <fullName evidence="2">28S ribosomal protein S28, mitochondrial</fullName>
    </submittedName>
</protein>
<keyword evidence="2" id="KW-0687">Ribonucleoprotein</keyword>
<dbReference type="GO" id="GO:0005763">
    <property type="term" value="C:mitochondrial small ribosomal subunit"/>
    <property type="evidence" value="ECO:0007669"/>
    <property type="project" value="TreeGrafter"/>
</dbReference>
<dbReference type="GeneID" id="100651927"/>
<dbReference type="OrthoDB" id="6020229at2759"/>
<dbReference type="PANTHER" id="PTHR13447:SF2">
    <property type="entry name" value="SMALL RIBOSOMAL SUBUNIT PROTEIN BS1M"/>
    <property type="match status" value="1"/>
</dbReference>
<organism evidence="1 2">
    <name type="scientific">Bombus terrestris</name>
    <name type="common">Buff-tailed bumblebee</name>
    <name type="synonym">Apis terrestris</name>
    <dbReference type="NCBI Taxonomy" id="30195"/>
    <lineage>
        <taxon>Eukaryota</taxon>
        <taxon>Metazoa</taxon>
        <taxon>Ecdysozoa</taxon>
        <taxon>Arthropoda</taxon>
        <taxon>Hexapoda</taxon>
        <taxon>Insecta</taxon>
        <taxon>Pterygota</taxon>
        <taxon>Neoptera</taxon>
        <taxon>Endopterygota</taxon>
        <taxon>Hymenoptera</taxon>
        <taxon>Apocrita</taxon>
        <taxon>Aculeata</taxon>
        <taxon>Apoidea</taxon>
        <taxon>Anthophila</taxon>
        <taxon>Apidae</taxon>
        <taxon>Bombus</taxon>
        <taxon>Bombus</taxon>
    </lineage>
</organism>
<keyword evidence="2" id="KW-0689">Ribosomal protein</keyword>
<dbReference type="PANTHER" id="PTHR13447">
    <property type="entry name" value="MITOCHONDRIAL 28S RIBOSOMAL PROTEIN S28"/>
    <property type="match status" value="1"/>
</dbReference>
<dbReference type="AlphaFoldDB" id="A0A9B0BYT4"/>
<dbReference type="KEGG" id="bter:100651927"/>
<dbReference type="InterPro" id="IPR019375">
    <property type="entry name" value="Ribosomal_bS1m"/>
</dbReference>
<accession>A0A9B0BYT4</accession>
<dbReference type="Pfam" id="PF10246">
    <property type="entry name" value="MRP-S35"/>
    <property type="match status" value="1"/>
</dbReference>
<proteinExistence type="predicted"/>